<accession>A0A6N2C406</accession>
<dbReference type="InterPro" id="IPR032675">
    <property type="entry name" value="LRR_dom_sf"/>
</dbReference>
<dbReference type="InterPro" id="IPR036047">
    <property type="entry name" value="F-box-like_dom_sf"/>
</dbReference>
<dbReference type="EMBL" id="RXGB01000946">
    <property type="protein sequence ID" value="TMX01069.1"/>
    <property type="molecule type" value="Genomic_DNA"/>
</dbReference>
<dbReference type="PANTHER" id="PTHR31639:SF271">
    <property type="entry name" value="F-BOX FAMILY PROTEIN"/>
    <property type="match status" value="1"/>
</dbReference>
<dbReference type="Pfam" id="PF00646">
    <property type="entry name" value="F-box"/>
    <property type="match status" value="1"/>
</dbReference>
<organism evidence="3">
    <name type="scientific">Solanum chilense</name>
    <name type="common">Tomato</name>
    <name type="synonym">Lycopersicon chilense</name>
    <dbReference type="NCBI Taxonomy" id="4083"/>
    <lineage>
        <taxon>Eukaryota</taxon>
        <taxon>Viridiplantae</taxon>
        <taxon>Streptophyta</taxon>
        <taxon>Embryophyta</taxon>
        <taxon>Tracheophyta</taxon>
        <taxon>Spermatophyta</taxon>
        <taxon>Magnoliopsida</taxon>
        <taxon>eudicotyledons</taxon>
        <taxon>Gunneridae</taxon>
        <taxon>Pentapetalae</taxon>
        <taxon>asterids</taxon>
        <taxon>lamiids</taxon>
        <taxon>Solanales</taxon>
        <taxon>Solanaceae</taxon>
        <taxon>Solanoideae</taxon>
        <taxon>Solaneae</taxon>
        <taxon>Solanum</taxon>
        <taxon>Solanum subgen. Lycopersicon</taxon>
    </lineage>
</organism>
<proteinExistence type="predicted"/>
<dbReference type="AlphaFoldDB" id="A0A6N2C406"/>
<protein>
    <submittedName>
        <fullName evidence="3">Uncharacterized protein</fullName>
    </submittedName>
</protein>
<dbReference type="Gene3D" id="3.80.10.10">
    <property type="entry name" value="Ribonuclease Inhibitor"/>
    <property type="match status" value="1"/>
</dbReference>
<reference evidence="3" key="1">
    <citation type="submission" date="2019-05" db="EMBL/GenBank/DDBJ databases">
        <title>The de novo reference genome and transcriptome assemblies of the wild tomato species Solanum chilense.</title>
        <authorList>
            <person name="Stam R."/>
            <person name="Nosenko T."/>
            <person name="Hoerger A.C."/>
            <person name="Stephan W."/>
            <person name="Seidel M.A."/>
            <person name="Kuhn J.M.M."/>
            <person name="Haberer G."/>
            <person name="Tellier A."/>
        </authorList>
    </citation>
    <scope>NUCLEOTIDE SEQUENCE</scope>
    <source>
        <tissue evidence="3">Mature leaves</tissue>
    </source>
</reference>
<dbReference type="SUPFAM" id="SSF52047">
    <property type="entry name" value="RNI-like"/>
    <property type="match status" value="1"/>
</dbReference>
<evidence type="ECO:0000259" key="2">
    <source>
        <dbReference type="Pfam" id="PF23622"/>
    </source>
</evidence>
<dbReference type="PANTHER" id="PTHR31639">
    <property type="entry name" value="F-BOX PROTEIN-LIKE"/>
    <property type="match status" value="1"/>
</dbReference>
<feature type="domain" description="F-box" evidence="1">
    <location>
        <begin position="8"/>
        <end position="40"/>
    </location>
</feature>
<comment type="caution">
    <text evidence="3">The sequence shown here is derived from an EMBL/GenBank/DDBJ whole genome shotgun (WGS) entry which is preliminary data.</text>
</comment>
<gene>
    <name evidence="3" type="ORF">EJD97_025269</name>
</gene>
<name>A0A6N2C406_SOLCI</name>
<dbReference type="InterPro" id="IPR001810">
    <property type="entry name" value="F-box_dom"/>
</dbReference>
<evidence type="ECO:0000259" key="1">
    <source>
        <dbReference type="Pfam" id="PF00646"/>
    </source>
</evidence>
<sequence>MEIATIDVLPECLIEKIVSYLSFEDAAKLSILSKTWLRSWFTHPNIEFKYPSSGMDTIMNRYRDEKIPIDKFELSYSFYSQVAQPIDKWLYIALENGVKGLNKIELLNHEKIKSVYINTRELDQLVMIQAPTLEHLTFEGEKFEIFEHQNLNSLDISHMRICDGFLHNIISGSQSLKELKIRFCGGITEIDCSNLESLEYMGYKILKISGELKHLIFNHYVSGNLNAEWFYNLRKFLSNSNSCPEVSLWFYHCNDINLTDMQLHYGVATTKVDVLNVHCTWMNGECSTFLDALLWSCHPRRLNIVSTGATFKCFINRLIYMKNIYMKNLCQYSPWHGQLELKGAQVHIYDDYDDNTSESWHSLELNREELSMRTDYAQYSFLLNW</sequence>
<dbReference type="SUPFAM" id="SSF81383">
    <property type="entry name" value="F-box domain"/>
    <property type="match status" value="1"/>
</dbReference>
<dbReference type="Pfam" id="PF23622">
    <property type="entry name" value="LRR_At1g61320_AtMIF1"/>
    <property type="match status" value="1"/>
</dbReference>
<feature type="domain" description="At1g61320/AtMIF1 LRR" evidence="2">
    <location>
        <begin position="69"/>
        <end position="201"/>
    </location>
</feature>
<dbReference type="InterPro" id="IPR055357">
    <property type="entry name" value="LRR_At1g61320_AtMIF1"/>
</dbReference>
<evidence type="ECO:0000313" key="3">
    <source>
        <dbReference type="EMBL" id="TMX01069.1"/>
    </source>
</evidence>